<dbReference type="FunFam" id="3.40.50.2020:FF:000025">
    <property type="entry name" value="Uridine monophosphate synthetase"/>
    <property type="match status" value="1"/>
</dbReference>
<proteinExistence type="inferred from homology"/>
<dbReference type="GO" id="GO:0044205">
    <property type="term" value="P:'de novo' UMP biosynthetic process"/>
    <property type="evidence" value="ECO:0007669"/>
    <property type="project" value="UniProtKB-UniPathway"/>
</dbReference>
<dbReference type="EC" id="2.4.2.10" evidence="5"/>
<dbReference type="InterPro" id="IPR023031">
    <property type="entry name" value="OPRT"/>
</dbReference>
<dbReference type="NCBIfam" id="TIGR00336">
    <property type="entry name" value="pyrE"/>
    <property type="match status" value="1"/>
</dbReference>
<comment type="similarity">
    <text evidence="4">In the C-terminal section; belongs to the OMP decarboxylase family.</text>
</comment>
<evidence type="ECO:0000256" key="6">
    <source>
        <dbReference type="ARBA" id="ARBA00012321"/>
    </source>
</evidence>
<dbReference type="GO" id="GO:0004588">
    <property type="term" value="F:orotate phosphoribosyltransferase activity"/>
    <property type="evidence" value="ECO:0007669"/>
    <property type="project" value="UniProtKB-EC"/>
</dbReference>
<dbReference type="EC" id="4.1.1.23" evidence="6"/>
<evidence type="ECO:0000256" key="3">
    <source>
        <dbReference type="ARBA" id="ARBA00006221"/>
    </source>
</evidence>
<dbReference type="FunFam" id="3.20.20.70:FF:000092">
    <property type="entry name" value="Uridine monophosphate synthetase"/>
    <property type="match status" value="1"/>
</dbReference>
<dbReference type="InterPro" id="IPR018089">
    <property type="entry name" value="OMPdecase_AS"/>
</dbReference>
<feature type="active site" description="For OMPdecase activity" evidence="16">
    <location>
        <position position="393"/>
    </location>
</feature>
<feature type="domain" description="Orotidine 5'-phosphate decarboxylase" evidence="19">
    <location>
        <begin position="334"/>
        <end position="551"/>
    </location>
</feature>
<evidence type="ECO:0000256" key="15">
    <source>
        <dbReference type="ARBA" id="ARBA00049157"/>
    </source>
</evidence>
<dbReference type="InterPro" id="IPR029057">
    <property type="entry name" value="PRTase-like"/>
</dbReference>
<evidence type="ECO:0000256" key="13">
    <source>
        <dbReference type="ARBA" id="ARBA00023268"/>
    </source>
</evidence>
<comment type="similarity">
    <text evidence="3">In the N-terminal section; belongs to the purine/pyrimidine phosphoribosyltransferase family.</text>
</comment>
<dbReference type="InterPro" id="IPR011060">
    <property type="entry name" value="RibuloseP-bd_barrel"/>
</dbReference>
<feature type="binding site" evidence="17">
    <location>
        <position position="362"/>
    </location>
    <ligand>
        <name>substrate</name>
    </ligand>
</feature>
<keyword evidence="12" id="KW-0456">Lyase</keyword>
<dbReference type="HAMAP" id="MF_01208">
    <property type="entry name" value="PyrE"/>
    <property type="match status" value="1"/>
</dbReference>
<comment type="catalytic activity">
    <reaction evidence="14">
        <text>orotidine 5'-phosphate + diphosphate = orotate + 5-phospho-alpha-D-ribose 1-diphosphate</text>
        <dbReference type="Rhea" id="RHEA:10380"/>
        <dbReference type="ChEBI" id="CHEBI:30839"/>
        <dbReference type="ChEBI" id="CHEBI:33019"/>
        <dbReference type="ChEBI" id="CHEBI:57538"/>
        <dbReference type="ChEBI" id="CHEBI:58017"/>
        <dbReference type="EC" id="2.4.2.10"/>
    </reaction>
</comment>
<reference evidence="20" key="1">
    <citation type="submission" date="2021-01" db="EMBL/GenBank/DDBJ databases">
        <authorList>
            <person name="Corre E."/>
            <person name="Pelletier E."/>
            <person name="Niang G."/>
            <person name="Scheremetjew M."/>
            <person name="Finn R."/>
            <person name="Kale V."/>
            <person name="Holt S."/>
            <person name="Cochrane G."/>
            <person name="Meng A."/>
            <person name="Brown T."/>
            <person name="Cohen L."/>
        </authorList>
    </citation>
    <scope>NUCLEOTIDE SEQUENCE</scope>
    <source>
        <strain evidence="20">RCC2335</strain>
    </source>
</reference>
<feature type="binding site" evidence="17">
    <location>
        <position position="516"/>
    </location>
    <ligand>
        <name>substrate</name>
    </ligand>
</feature>
<dbReference type="Gene3D" id="3.40.50.2020">
    <property type="match status" value="1"/>
</dbReference>
<keyword evidence="13" id="KW-0511">Multifunctional enzyme</keyword>
<dbReference type="Gene3D" id="3.20.20.70">
    <property type="entry name" value="Aldolase class I"/>
    <property type="match status" value="1"/>
</dbReference>
<dbReference type="CDD" id="cd06223">
    <property type="entry name" value="PRTases_typeI"/>
    <property type="match status" value="1"/>
</dbReference>
<evidence type="ECO:0000256" key="11">
    <source>
        <dbReference type="ARBA" id="ARBA00022975"/>
    </source>
</evidence>
<evidence type="ECO:0000256" key="2">
    <source>
        <dbReference type="ARBA" id="ARBA00004889"/>
    </source>
</evidence>
<feature type="region of interest" description="Disordered" evidence="18">
    <location>
        <begin position="1"/>
        <end position="39"/>
    </location>
</feature>
<evidence type="ECO:0000256" key="12">
    <source>
        <dbReference type="ARBA" id="ARBA00023239"/>
    </source>
</evidence>
<accession>A0A7S2X4D3</accession>
<feature type="binding site" evidence="17">
    <location>
        <position position="453"/>
    </location>
    <ligand>
        <name>substrate</name>
    </ligand>
</feature>
<dbReference type="EMBL" id="HBHM01002069">
    <property type="protein sequence ID" value="CAD9722361.1"/>
    <property type="molecule type" value="Transcribed_RNA"/>
</dbReference>
<evidence type="ECO:0000256" key="16">
    <source>
        <dbReference type="PIRSR" id="PIRSR614732-1"/>
    </source>
</evidence>
<keyword evidence="11" id="KW-0665">Pyrimidine biosynthesis</keyword>
<evidence type="ECO:0000313" key="20">
    <source>
        <dbReference type="EMBL" id="CAD9722361.1"/>
    </source>
</evidence>
<dbReference type="GO" id="GO:0006207">
    <property type="term" value="P:'de novo' pyrimidine nucleobase biosynthetic process"/>
    <property type="evidence" value="ECO:0007669"/>
    <property type="project" value="InterPro"/>
</dbReference>
<dbReference type="SMART" id="SM00934">
    <property type="entry name" value="OMPdecase"/>
    <property type="match status" value="1"/>
</dbReference>
<dbReference type="Pfam" id="PF00215">
    <property type="entry name" value="OMPdecase"/>
    <property type="match status" value="1"/>
</dbReference>
<dbReference type="NCBIfam" id="TIGR01740">
    <property type="entry name" value="pyrF"/>
    <property type="match status" value="1"/>
</dbReference>
<feature type="binding site" evidence="17">
    <location>
        <position position="536"/>
    </location>
    <ligand>
        <name>substrate</name>
    </ligand>
</feature>
<dbReference type="InterPro" id="IPR004467">
    <property type="entry name" value="Or_phspho_trans_dom"/>
</dbReference>
<sequence length="563" mass="61895">MQASGLSAPRGRETSKLQGRGLTARRSATSDKTTEGRSSSFCRTRTFRLKRGGKAAAASTARASASWKSGRKFRTRLIVRAQDEERSYETFWAEMESLVLKLYEIEAVKFGNFKLKSGIFSPIYLDLRVIVSYPDVLRQVSEAMWKAVENKAQFDVTCGVPYTALPIATAMALDHNLKMLMRRKEVKDYGTKKAIEGHFSPGQRCLMVEDLVTSGMSVLETLDALNAVKLVCTDVVVLIDRQQGGKENLKSHGLNLYSALTISEILDILSKHGKLTDEVVKSVQDFIAANSVTVKPKTAEKAKPKRLSYEERGALAKNEALKRLYQTMVEKKSNLSVAADVTSATELLQIVDKVGPHICCLKTHVDILDTWNDEIAASLVDLAQKHNFVIFEDRKFADIGNTVVSQYSSGVYKISEWSDIVNAHIVPGPGIVDGLKQVGLGKKKGLLLLAEMSSAGTMAKGSYTEETVKIAEENPDFVIGFISVNPNSWAKKCKDGSLVHMTPGIKLQRGGDGLGQQYNDPKSAISRGSDILIVGRGVYRAEDPKLAAQEYQKAGWEAYLSEL</sequence>
<dbReference type="PROSITE" id="PS00156">
    <property type="entry name" value="OMPDECASE"/>
    <property type="match status" value="1"/>
</dbReference>
<dbReference type="AlphaFoldDB" id="A0A7S2X4D3"/>
<evidence type="ECO:0000256" key="1">
    <source>
        <dbReference type="ARBA" id="ARBA00004861"/>
    </source>
</evidence>
<dbReference type="InterPro" id="IPR013785">
    <property type="entry name" value="Aldolase_TIM"/>
</dbReference>
<feature type="active site" description="For OMPdecase activity" evidence="16">
    <location>
        <position position="395"/>
    </location>
</feature>
<keyword evidence="9" id="KW-0808">Transferase</keyword>
<evidence type="ECO:0000256" key="5">
    <source>
        <dbReference type="ARBA" id="ARBA00011971"/>
    </source>
</evidence>
<dbReference type="GO" id="GO:0004590">
    <property type="term" value="F:orotidine-5'-phosphate decarboxylase activity"/>
    <property type="evidence" value="ECO:0007669"/>
    <property type="project" value="UniProtKB-EC"/>
</dbReference>
<evidence type="ECO:0000256" key="7">
    <source>
        <dbReference type="ARBA" id="ARBA00015047"/>
    </source>
</evidence>
<dbReference type="InterPro" id="IPR000836">
    <property type="entry name" value="PRTase_dom"/>
</dbReference>
<evidence type="ECO:0000256" key="17">
    <source>
        <dbReference type="PIRSR" id="PIRSR614732-2"/>
    </source>
</evidence>
<evidence type="ECO:0000256" key="14">
    <source>
        <dbReference type="ARBA" id="ARBA00049126"/>
    </source>
</evidence>
<dbReference type="InterPro" id="IPR014732">
    <property type="entry name" value="OMPdecase"/>
</dbReference>
<comment type="pathway">
    <text evidence="1">Pyrimidine metabolism; UMP biosynthesis via de novo pathway; UMP from orotate: step 2/2.</text>
</comment>
<name>A0A7S2X4D3_9CHLO</name>
<feature type="active site" description="For OMPdecase activity" evidence="16">
    <location>
        <position position="398"/>
    </location>
</feature>
<organism evidence="20">
    <name type="scientific">Chloropicon roscoffensis</name>
    <dbReference type="NCBI Taxonomy" id="1461544"/>
    <lineage>
        <taxon>Eukaryota</taxon>
        <taxon>Viridiplantae</taxon>
        <taxon>Chlorophyta</taxon>
        <taxon>Chloropicophyceae</taxon>
        <taxon>Chloropicales</taxon>
        <taxon>Chloropicaceae</taxon>
        <taxon>Chloropicon</taxon>
    </lineage>
</organism>
<dbReference type="InterPro" id="IPR001754">
    <property type="entry name" value="OMPdeCOase_dom"/>
</dbReference>
<keyword evidence="10" id="KW-0210">Decarboxylase</keyword>
<dbReference type="SUPFAM" id="SSF53271">
    <property type="entry name" value="PRTase-like"/>
    <property type="match status" value="1"/>
</dbReference>
<dbReference type="PANTHER" id="PTHR19278:SF9">
    <property type="entry name" value="URIDINE 5'-MONOPHOSPHATE SYNTHASE"/>
    <property type="match status" value="1"/>
</dbReference>
<dbReference type="UniPathway" id="UPA00070">
    <property type="reaction ID" value="UER00119"/>
</dbReference>
<dbReference type="SUPFAM" id="SSF51366">
    <property type="entry name" value="Ribulose-phoshate binding barrel"/>
    <property type="match status" value="1"/>
</dbReference>
<evidence type="ECO:0000256" key="8">
    <source>
        <dbReference type="ARBA" id="ARBA00022676"/>
    </source>
</evidence>
<dbReference type="PANTHER" id="PTHR19278">
    <property type="entry name" value="OROTATE PHOSPHORIBOSYLTRANSFERASE"/>
    <property type="match status" value="1"/>
</dbReference>
<evidence type="ECO:0000256" key="18">
    <source>
        <dbReference type="SAM" id="MobiDB-lite"/>
    </source>
</evidence>
<evidence type="ECO:0000256" key="10">
    <source>
        <dbReference type="ARBA" id="ARBA00022793"/>
    </source>
</evidence>
<protein>
    <recommendedName>
        <fullName evidence="7">Uridine 5'-monophosphate synthase</fullName>
        <ecNumber evidence="5">2.4.2.10</ecNumber>
        <ecNumber evidence="6">4.1.1.23</ecNumber>
    </recommendedName>
</protein>
<evidence type="ECO:0000256" key="4">
    <source>
        <dbReference type="ARBA" id="ARBA00009769"/>
    </source>
</evidence>
<dbReference type="Pfam" id="PF00156">
    <property type="entry name" value="Pribosyltran"/>
    <property type="match status" value="1"/>
</dbReference>
<feature type="binding site" evidence="17">
    <location>
        <position position="535"/>
    </location>
    <ligand>
        <name>substrate</name>
    </ligand>
</feature>
<gene>
    <name evidence="20" type="ORF">CROS1312_LOCUS1629</name>
</gene>
<keyword evidence="8" id="KW-0328">Glycosyltransferase</keyword>
<comment type="catalytic activity">
    <reaction evidence="15">
        <text>orotidine 5'-phosphate + H(+) = UMP + CO2</text>
        <dbReference type="Rhea" id="RHEA:11596"/>
        <dbReference type="ChEBI" id="CHEBI:15378"/>
        <dbReference type="ChEBI" id="CHEBI:16526"/>
        <dbReference type="ChEBI" id="CHEBI:57538"/>
        <dbReference type="ChEBI" id="CHEBI:57865"/>
        <dbReference type="EC" id="4.1.1.23"/>
    </reaction>
</comment>
<feature type="binding site" evidence="17">
    <location>
        <position position="340"/>
    </location>
    <ligand>
        <name>substrate</name>
    </ligand>
</feature>
<comment type="pathway">
    <text evidence="2">Pyrimidine metabolism; UMP biosynthesis via de novo pathway; UMP from orotate: step 1/2.</text>
</comment>
<dbReference type="CDD" id="cd04725">
    <property type="entry name" value="OMP_decarboxylase_like"/>
    <property type="match status" value="1"/>
</dbReference>
<evidence type="ECO:0000259" key="19">
    <source>
        <dbReference type="SMART" id="SM00934"/>
    </source>
</evidence>
<dbReference type="NCBIfam" id="NF010382">
    <property type="entry name" value="PRK13809.1"/>
    <property type="match status" value="1"/>
</dbReference>
<evidence type="ECO:0000256" key="9">
    <source>
        <dbReference type="ARBA" id="ARBA00022679"/>
    </source>
</evidence>